<sequence>MKKTKRSKIGLFGGIALAIGVSATPAHVYAVTDVSPAASVQQQNSQRVVGVVKDHKGEPIIGAVVTTSGRKTGAVTDVDGRFTINVATGSELQVSCVGFKPTVVRVKGDTNQYNIVMEEDNKALEEVVVVGYGTQKKVNLTGSVASISSDKLANRVGSDVTNMLTGLMPGVTVIQNSSMPGSDQGIMRVRGLGTMGDASAMVIVDGVESSMSSVNPNDIESISVLKDAAASAIYGVRAANGVVLITTKRGSKGRTEVSYDGYVGWQEATRMPKYLDSYNYATLMNEAYANDGTPMPFSEDDLKKFRDGSSPDTHPNSNWLDALLSRSGLFHNHHVSIKGGGDKLTYSLALNYYDKQGLIEKTDFKKFNVRTNIDAQINKRVKLTTDLAMYRSHSTQPADGVDNLMHYAFRETPTTPIQLSNGNYTLFKNEHNSVAYSRIGGTDEAFNTNFQGSLGLQVDIIDGLKLRGLAASTVSLYDNPVHTNSMSFYRAGSDTPVKVTQSRQAESDTKAYEINLQAYLDYHKSFGKHDFGALLGYSQLYQQTRWLGASRKNISNLLNQLDAGEVTGQTTNGTEVEYALRSVFSRLTYAYDNRYLFEANLRDDGTSRFPKNKRFGVFPSFSVGWRISEEKFFKADWVDNLKLRLSWGLLGNQETIDVNGNVNNYPFQNTYVYGYDYSFNNKLYTGISIASPMANNNITWEKTEQWNVGFDATLFKNKLTFAADFFRKETRDILLQLPIPYITGVGAPMQNAGTVLNTGFELQLGHNNRIGDWNYSLNANFSYVHNEITDLKGGDTPGQSVGDPLWSYYGYESEGIFRSAEEIAKHPTQAMGTPVPGDLKYRDLNDDKSVDSRDRRVLGSFFPKIGFGLNFAVQYRNFDLNAVFQGSAAVKGLPVSEIRYAFYNGGKVTDKYLDRWSKDNPNGSMPRLSMKDSKNRVTSSFWVQNAAYLKMRNLQLGYSCPKSLISKFGISRLRVYCSIDNLFTISGFDSVDPEMVSGNYYPLTRNFSFGLNINF</sequence>
<keyword evidence="8" id="KW-0732">Signal</keyword>
<comment type="subcellular location">
    <subcellularLocation>
        <location evidence="1 7">Cell outer membrane</location>
        <topology evidence="1 7">Multi-pass membrane protein</topology>
    </subcellularLocation>
</comment>
<comment type="similarity">
    <text evidence="7">Belongs to the TonB-dependent receptor family.</text>
</comment>
<evidence type="ECO:0000256" key="8">
    <source>
        <dbReference type="SAM" id="SignalP"/>
    </source>
</evidence>
<dbReference type="NCBIfam" id="TIGR04057">
    <property type="entry name" value="SusC_RagA_signa"/>
    <property type="match status" value="1"/>
</dbReference>
<dbReference type="Gene3D" id="2.170.130.10">
    <property type="entry name" value="TonB-dependent receptor, plug domain"/>
    <property type="match status" value="1"/>
</dbReference>
<dbReference type="EMBL" id="AP035788">
    <property type="protein sequence ID" value="BFO78793.1"/>
    <property type="molecule type" value="Genomic_DNA"/>
</dbReference>
<proteinExistence type="inferred from homology"/>
<dbReference type="InterPro" id="IPR037066">
    <property type="entry name" value="Plug_dom_sf"/>
</dbReference>
<evidence type="ECO:0000256" key="1">
    <source>
        <dbReference type="ARBA" id="ARBA00004571"/>
    </source>
</evidence>
<organism evidence="10">
    <name type="scientific">Prevotella sp. GTC17260</name>
    <dbReference type="NCBI Taxonomy" id="3236796"/>
    <lineage>
        <taxon>Bacteria</taxon>
        <taxon>Pseudomonadati</taxon>
        <taxon>Bacteroidota</taxon>
        <taxon>Bacteroidia</taxon>
        <taxon>Bacteroidales</taxon>
        <taxon>Prevotellaceae</taxon>
        <taxon>Prevotella</taxon>
    </lineage>
</organism>
<keyword evidence="10" id="KW-0675">Receptor</keyword>
<dbReference type="SUPFAM" id="SSF56935">
    <property type="entry name" value="Porins"/>
    <property type="match status" value="1"/>
</dbReference>
<dbReference type="InterPro" id="IPR023997">
    <property type="entry name" value="TonB-dep_OMP_SusC/RagA_CS"/>
</dbReference>
<evidence type="ECO:0000256" key="6">
    <source>
        <dbReference type="ARBA" id="ARBA00023237"/>
    </source>
</evidence>
<keyword evidence="4 7" id="KW-0812">Transmembrane</keyword>
<keyword evidence="3 7" id="KW-1134">Transmembrane beta strand</keyword>
<dbReference type="PROSITE" id="PS52016">
    <property type="entry name" value="TONB_DEPENDENT_REC_3"/>
    <property type="match status" value="1"/>
</dbReference>
<evidence type="ECO:0000256" key="7">
    <source>
        <dbReference type="PROSITE-ProRule" id="PRU01360"/>
    </source>
</evidence>
<keyword evidence="6 7" id="KW-0998">Cell outer membrane</keyword>
<feature type="signal peptide" evidence="8">
    <location>
        <begin position="1"/>
        <end position="23"/>
    </location>
</feature>
<dbReference type="SUPFAM" id="SSF49464">
    <property type="entry name" value="Carboxypeptidase regulatory domain-like"/>
    <property type="match status" value="1"/>
</dbReference>
<evidence type="ECO:0000256" key="5">
    <source>
        <dbReference type="ARBA" id="ARBA00023136"/>
    </source>
</evidence>
<dbReference type="Gene3D" id="2.40.170.20">
    <property type="entry name" value="TonB-dependent receptor, beta-barrel domain"/>
    <property type="match status" value="1"/>
</dbReference>
<feature type="domain" description="TonB-dependent receptor plug" evidence="9">
    <location>
        <begin position="137"/>
        <end position="242"/>
    </location>
</feature>
<evidence type="ECO:0000256" key="4">
    <source>
        <dbReference type="ARBA" id="ARBA00022692"/>
    </source>
</evidence>
<evidence type="ECO:0000256" key="2">
    <source>
        <dbReference type="ARBA" id="ARBA00022448"/>
    </source>
</evidence>
<dbReference type="InterPro" id="IPR012910">
    <property type="entry name" value="Plug_dom"/>
</dbReference>
<accession>A0AB33JAP7</accession>
<dbReference type="Gene3D" id="2.60.40.1120">
    <property type="entry name" value="Carboxypeptidase-like, regulatory domain"/>
    <property type="match status" value="1"/>
</dbReference>
<name>A0AB33JAP7_9BACT</name>
<dbReference type="NCBIfam" id="TIGR04056">
    <property type="entry name" value="OMP_RagA_SusC"/>
    <property type="match status" value="1"/>
</dbReference>
<feature type="chain" id="PRO_5044306004" evidence="8">
    <location>
        <begin position="24"/>
        <end position="1015"/>
    </location>
</feature>
<dbReference type="InterPro" id="IPR008969">
    <property type="entry name" value="CarboxyPept-like_regulatory"/>
</dbReference>
<protein>
    <submittedName>
        <fullName evidence="10">TonB-dependent receptor</fullName>
    </submittedName>
</protein>
<dbReference type="Pfam" id="PF07715">
    <property type="entry name" value="Plug"/>
    <property type="match status" value="1"/>
</dbReference>
<dbReference type="Pfam" id="PF13715">
    <property type="entry name" value="CarbopepD_reg_2"/>
    <property type="match status" value="1"/>
</dbReference>
<keyword evidence="2 7" id="KW-0813">Transport</keyword>
<evidence type="ECO:0000313" key="10">
    <source>
        <dbReference type="EMBL" id="BFO78793.1"/>
    </source>
</evidence>
<gene>
    <name evidence="10" type="ORF">GTC17260_14280</name>
</gene>
<reference evidence="10" key="1">
    <citation type="submission" date="2024-07" db="EMBL/GenBank/DDBJ databases">
        <title>Complete genome sequence of Prevotella sp. YM-2024 GTC17260.</title>
        <authorList>
            <person name="Hayashi M."/>
            <person name="Muto Y."/>
            <person name="Tanaka K."/>
            <person name="Niwa H."/>
        </authorList>
    </citation>
    <scope>NUCLEOTIDE SEQUENCE</scope>
    <source>
        <strain evidence="10">GTC17260</strain>
    </source>
</reference>
<keyword evidence="5 7" id="KW-0472">Membrane</keyword>
<dbReference type="InterPro" id="IPR023996">
    <property type="entry name" value="TonB-dep_OMP_SusC/RagA"/>
</dbReference>
<evidence type="ECO:0000259" key="9">
    <source>
        <dbReference type="Pfam" id="PF07715"/>
    </source>
</evidence>
<dbReference type="InterPro" id="IPR039426">
    <property type="entry name" value="TonB-dep_rcpt-like"/>
</dbReference>
<dbReference type="AlphaFoldDB" id="A0AB33JAP7"/>
<dbReference type="InterPro" id="IPR036942">
    <property type="entry name" value="Beta-barrel_TonB_sf"/>
</dbReference>
<dbReference type="GO" id="GO:0009279">
    <property type="term" value="C:cell outer membrane"/>
    <property type="evidence" value="ECO:0007669"/>
    <property type="project" value="UniProtKB-SubCell"/>
</dbReference>
<evidence type="ECO:0000256" key="3">
    <source>
        <dbReference type="ARBA" id="ARBA00022452"/>
    </source>
</evidence>
<dbReference type="FunFam" id="2.170.130.10:FF:000003">
    <property type="entry name" value="SusC/RagA family TonB-linked outer membrane protein"/>
    <property type="match status" value="1"/>
</dbReference>